<proteinExistence type="predicted"/>
<dbReference type="OrthoDB" id="48731at2759"/>
<feature type="region of interest" description="Disordered" evidence="1">
    <location>
        <begin position="125"/>
        <end position="154"/>
    </location>
</feature>
<evidence type="ECO:0008006" key="4">
    <source>
        <dbReference type="Google" id="ProtNLM"/>
    </source>
</evidence>
<keyword evidence="3" id="KW-1185">Reference proteome</keyword>
<gene>
    <name evidence="2" type="ORF">HYH03_004659</name>
</gene>
<comment type="caution">
    <text evidence="2">The sequence shown here is derived from an EMBL/GenBank/DDBJ whole genome shotgun (WGS) entry which is preliminary data.</text>
</comment>
<evidence type="ECO:0000256" key="1">
    <source>
        <dbReference type="SAM" id="MobiDB-lite"/>
    </source>
</evidence>
<evidence type="ECO:0000313" key="2">
    <source>
        <dbReference type="EMBL" id="KAG2497507.1"/>
    </source>
</evidence>
<evidence type="ECO:0000313" key="3">
    <source>
        <dbReference type="Proteomes" id="UP000612055"/>
    </source>
</evidence>
<protein>
    <recommendedName>
        <fullName evidence="4">Sulfotransferase</fullName>
    </recommendedName>
</protein>
<accession>A0A835Y720</accession>
<feature type="compositionally biased region" description="Low complexity" evidence="1">
    <location>
        <begin position="125"/>
        <end position="138"/>
    </location>
</feature>
<feature type="compositionally biased region" description="Gly residues" evidence="1">
    <location>
        <begin position="139"/>
        <end position="149"/>
    </location>
</feature>
<reference evidence="2" key="1">
    <citation type="journal article" date="2020" name="bioRxiv">
        <title>Comparative genomics of Chlamydomonas.</title>
        <authorList>
            <person name="Craig R.J."/>
            <person name="Hasan A.R."/>
            <person name="Ness R.W."/>
            <person name="Keightley P.D."/>
        </authorList>
    </citation>
    <scope>NUCLEOTIDE SEQUENCE</scope>
    <source>
        <strain evidence="2">CCAP 11/70</strain>
    </source>
</reference>
<name>A0A835Y720_9CHLO</name>
<dbReference type="AlphaFoldDB" id="A0A835Y720"/>
<dbReference type="EMBL" id="JAEHOE010000014">
    <property type="protein sequence ID" value="KAG2497507.1"/>
    <property type="molecule type" value="Genomic_DNA"/>
</dbReference>
<organism evidence="2 3">
    <name type="scientific">Edaphochlamys debaryana</name>
    <dbReference type="NCBI Taxonomy" id="47281"/>
    <lineage>
        <taxon>Eukaryota</taxon>
        <taxon>Viridiplantae</taxon>
        <taxon>Chlorophyta</taxon>
        <taxon>core chlorophytes</taxon>
        <taxon>Chlorophyceae</taxon>
        <taxon>CS clade</taxon>
        <taxon>Chlamydomonadales</taxon>
        <taxon>Chlamydomonadales incertae sedis</taxon>
        <taxon>Edaphochlamys</taxon>
    </lineage>
</organism>
<dbReference type="Proteomes" id="UP000612055">
    <property type="component" value="Unassembled WGS sequence"/>
</dbReference>
<sequence>MDYFEELVGTPSKLALKTKKSGVLPQAKYSMDKFDILPFQNWLRDHGMMAAASGGRGGAQAVAQAAAEAPPPLSYICGVFVCPLYKFIFVRNRKTASSTFITAVKKFMAANGLCNATSAASASSSGAAATPGGAPSAGAGAGAGPGGGAEPLAPNPCVQRLDPDALRAAGRDPDAMWRDYTVITSSRNPWARAASGYEFTYSKWHRKDAGCQQPSFDQFCRDPFIMGKLSNLYQCVGHREGVGTRYEGHWNFDFCHVEPVHGCMVDGEGQLVVDFVIRYEHLLEDMAAAVELINERRDPGLPALALPEELKWRNKGAALQQAEAEAGVGAGASAAEAAADAQAESMQQAAYVYADKYRQCGGPCVNALADFYSADLELFGWERPGQVPGKRHRQKREA</sequence>